<evidence type="ECO:0000256" key="7">
    <source>
        <dbReference type="SAM" id="Phobius"/>
    </source>
</evidence>
<keyword evidence="3" id="KW-1003">Cell membrane</keyword>
<feature type="transmembrane region" description="Helical" evidence="7">
    <location>
        <begin position="290"/>
        <end position="309"/>
    </location>
</feature>
<keyword evidence="4 7" id="KW-0812">Transmembrane</keyword>
<name>A0A069SI38_PHOVU</name>
<feature type="transmembrane region" description="Helical" evidence="7">
    <location>
        <begin position="47"/>
        <end position="70"/>
    </location>
</feature>
<feature type="transmembrane region" description="Helical" evidence="7">
    <location>
        <begin position="449"/>
        <end position="468"/>
    </location>
</feature>
<dbReference type="PATRIC" id="fig|1339352.3.peg.2622"/>
<dbReference type="PANTHER" id="PTHR30250:SF10">
    <property type="entry name" value="LIPOPOLYSACCHARIDE BIOSYNTHESIS PROTEIN WZXC"/>
    <property type="match status" value="1"/>
</dbReference>
<feature type="transmembrane region" description="Helical" evidence="7">
    <location>
        <begin position="117"/>
        <end position="139"/>
    </location>
</feature>
<dbReference type="EMBL" id="JNHM01000031">
    <property type="protein sequence ID" value="KDS53415.1"/>
    <property type="molecule type" value="Genomic_DNA"/>
</dbReference>
<feature type="transmembrane region" description="Helical" evidence="7">
    <location>
        <begin position="82"/>
        <end position="105"/>
    </location>
</feature>
<feature type="transmembrane region" description="Helical" evidence="7">
    <location>
        <begin position="151"/>
        <end position="173"/>
    </location>
</feature>
<dbReference type="CDD" id="cd13127">
    <property type="entry name" value="MATE_tuaB_like"/>
    <property type="match status" value="1"/>
</dbReference>
<accession>A0A069SI38</accession>
<dbReference type="RefSeq" id="WP_008781389.1">
    <property type="nucleotide sequence ID" value="NZ_JNHM01000031.1"/>
</dbReference>
<dbReference type="InterPro" id="IPR050833">
    <property type="entry name" value="Poly_Biosynth_Transport"/>
</dbReference>
<keyword evidence="5 7" id="KW-1133">Transmembrane helix</keyword>
<evidence type="ECO:0000256" key="1">
    <source>
        <dbReference type="ARBA" id="ARBA00004651"/>
    </source>
</evidence>
<gene>
    <name evidence="8" type="ORF">M099_2726</name>
</gene>
<dbReference type="GO" id="GO:0005886">
    <property type="term" value="C:plasma membrane"/>
    <property type="evidence" value="ECO:0007669"/>
    <property type="project" value="UniProtKB-SubCell"/>
</dbReference>
<evidence type="ECO:0000313" key="8">
    <source>
        <dbReference type="EMBL" id="KDS53415.1"/>
    </source>
</evidence>
<reference evidence="8 9" key="1">
    <citation type="submission" date="2014-04" db="EMBL/GenBank/DDBJ databases">
        <authorList>
            <person name="Sears C."/>
            <person name="Carroll K."/>
            <person name="Sack B.R."/>
            <person name="Qadri F."/>
            <person name="Myers L.L."/>
            <person name="Chung G.-T."/>
            <person name="Escheverria P."/>
            <person name="Fraser C.M."/>
            <person name="Sadzewicz L."/>
            <person name="Shefchek K.A."/>
            <person name="Tallon L."/>
            <person name="Das S.P."/>
            <person name="Daugherty S."/>
            <person name="Mongodin E.F."/>
        </authorList>
    </citation>
    <scope>NUCLEOTIDE SEQUENCE [LARGE SCALE GENOMIC DNA]</scope>
    <source>
        <strain evidence="8 9">3975 RP4</strain>
    </source>
</reference>
<evidence type="ECO:0000313" key="9">
    <source>
        <dbReference type="Proteomes" id="UP000027661"/>
    </source>
</evidence>
<feature type="transmembrane region" description="Helical" evidence="7">
    <location>
        <begin position="179"/>
        <end position="196"/>
    </location>
</feature>
<comment type="similarity">
    <text evidence="2">Belongs to the polysaccharide synthase family.</text>
</comment>
<evidence type="ECO:0000256" key="5">
    <source>
        <dbReference type="ARBA" id="ARBA00022989"/>
    </source>
</evidence>
<organism evidence="8 9">
    <name type="scientific">Phocaeicola vulgatus str. 3975 RP4</name>
    <dbReference type="NCBI Taxonomy" id="1339352"/>
    <lineage>
        <taxon>Bacteria</taxon>
        <taxon>Pseudomonadati</taxon>
        <taxon>Bacteroidota</taxon>
        <taxon>Bacteroidia</taxon>
        <taxon>Bacteroidales</taxon>
        <taxon>Bacteroidaceae</taxon>
        <taxon>Phocaeicola</taxon>
    </lineage>
</organism>
<proteinExistence type="inferred from homology"/>
<evidence type="ECO:0000256" key="2">
    <source>
        <dbReference type="ARBA" id="ARBA00007430"/>
    </source>
</evidence>
<evidence type="ECO:0000256" key="6">
    <source>
        <dbReference type="ARBA" id="ARBA00023136"/>
    </source>
</evidence>
<keyword evidence="6 7" id="KW-0472">Membrane</keyword>
<dbReference type="Proteomes" id="UP000027661">
    <property type="component" value="Unassembled WGS sequence"/>
</dbReference>
<dbReference type="PANTHER" id="PTHR30250">
    <property type="entry name" value="PST FAMILY PREDICTED COLANIC ACID TRANSPORTER"/>
    <property type="match status" value="1"/>
</dbReference>
<comment type="subcellular location">
    <subcellularLocation>
        <location evidence="1">Cell membrane</location>
        <topology evidence="1">Multi-pass membrane protein</topology>
    </subcellularLocation>
</comment>
<comment type="caution">
    <text evidence="8">The sequence shown here is derived from an EMBL/GenBank/DDBJ whole genome shotgun (WGS) entry which is preliminary data.</text>
</comment>
<feature type="transmembrane region" description="Helical" evidence="7">
    <location>
        <begin position="417"/>
        <end position="443"/>
    </location>
</feature>
<protein>
    <submittedName>
        <fullName evidence="8">Polysaccharide biosynthesis family protein</fullName>
    </submittedName>
</protein>
<feature type="transmembrane region" description="Helical" evidence="7">
    <location>
        <begin position="14"/>
        <end position="35"/>
    </location>
</feature>
<evidence type="ECO:0000256" key="4">
    <source>
        <dbReference type="ARBA" id="ARBA00022692"/>
    </source>
</evidence>
<sequence>MTEQSLKEKTAKGLFWGGLSNGVQQLLNLFFGIFLSRILNAEDYGMVGMLSIFSLIAGSLQESGFTAALANKRDISHKDYNAVFWFSTGLSACLYLILFLCAPLIAEFYHTPELTALARYTFLGFFVASLGIAHSAYLFRNLMVKQKAMAVTIGLTASGTIGITMACLGFAYWGIATQSIVYVGTINICYWCFSPWRPTLTFDFKPLRGMLSFSSKLLVTNIFNHINNNIFTVILGKFYSGQEVGYFTQANKWNYMGHSLISGTVNSVAQPVLSSLSDERERQQRAFRKMLRFTAFISFPAMLGLSLIAPELIILTITDKWLPSAFILQLLCIGGAFIPITNLYSNLVISKGKSDIYMWNTISLGIIQLTTMLLLYPYGVHTMIIVYVSINICWLFVWHYFVWKQIRLSLFAALKDILPFAFIATAVMAATYYITIGFANLYLLMASKMIIAGTLYTAILWLSGSVTFKESLHYIIKK</sequence>
<feature type="transmembrane region" description="Helical" evidence="7">
    <location>
        <begin position="356"/>
        <end position="378"/>
    </location>
</feature>
<dbReference type="Pfam" id="PF13440">
    <property type="entry name" value="Polysacc_synt_3"/>
    <property type="match status" value="1"/>
</dbReference>
<evidence type="ECO:0000256" key="3">
    <source>
        <dbReference type="ARBA" id="ARBA00022475"/>
    </source>
</evidence>
<dbReference type="AlphaFoldDB" id="A0A069SI38"/>
<feature type="transmembrane region" description="Helical" evidence="7">
    <location>
        <begin position="384"/>
        <end position="403"/>
    </location>
</feature>
<feature type="transmembrane region" description="Helical" evidence="7">
    <location>
        <begin position="321"/>
        <end position="344"/>
    </location>
</feature>